<proteinExistence type="predicted"/>
<comment type="caution">
    <text evidence="2">The sequence shown here is derived from an EMBL/GenBank/DDBJ whole genome shotgun (WGS) entry which is preliminary data.</text>
</comment>
<dbReference type="Pfam" id="PF01610">
    <property type="entry name" value="DDE_Tnp_ISL3"/>
    <property type="match status" value="1"/>
</dbReference>
<evidence type="ECO:0000313" key="2">
    <source>
        <dbReference type="EMBL" id="EQD28521.1"/>
    </source>
</evidence>
<dbReference type="PANTHER" id="PTHR33498:SF1">
    <property type="entry name" value="TRANSPOSASE FOR INSERTION SEQUENCE ELEMENT IS1557"/>
    <property type="match status" value="1"/>
</dbReference>
<protein>
    <submittedName>
        <fullName evidence="2">Transposase</fullName>
    </submittedName>
</protein>
<gene>
    <name evidence="2" type="ORF">B1A_21146</name>
</gene>
<reference evidence="2" key="1">
    <citation type="submission" date="2013-08" db="EMBL/GenBank/DDBJ databases">
        <authorList>
            <person name="Mendez C."/>
            <person name="Richter M."/>
            <person name="Ferrer M."/>
            <person name="Sanchez J."/>
        </authorList>
    </citation>
    <scope>NUCLEOTIDE SEQUENCE</scope>
</reference>
<dbReference type="InterPro" id="IPR002560">
    <property type="entry name" value="Transposase_DDE"/>
</dbReference>
<dbReference type="EMBL" id="AUZX01015624">
    <property type="protein sequence ID" value="EQD28521.1"/>
    <property type="molecule type" value="Genomic_DNA"/>
</dbReference>
<reference evidence="2" key="2">
    <citation type="journal article" date="2014" name="ISME J.">
        <title>Microbial stratification in low pH oxic and suboxic macroscopic growths along an acid mine drainage.</title>
        <authorList>
            <person name="Mendez-Garcia C."/>
            <person name="Mesa V."/>
            <person name="Sprenger R.R."/>
            <person name="Richter M."/>
            <person name="Diez M.S."/>
            <person name="Solano J."/>
            <person name="Bargiela R."/>
            <person name="Golyshina O.V."/>
            <person name="Manteca A."/>
            <person name="Ramos J.L."/>
            <person name="Gallego J.R."/>
            <person name="Llorente I."/>
            <person name="Martins Dos Santos V.A."/>
            <person name="Jensen O.N."/>
            <person name="Pelaez A.I."/>
            <person name="Sanchez J."/>
            <person name="Ferrer M."/>
        </authorList>
    </citation>
    <scope>NUCLEOTIDE SEQUENCE</scope>
</reference>
<dbReference type="AlphaFoldDB" id="T0Y0B1"/>
<name>T0Y0B1_9ZZZZ</name>
<feature type="domain" description="Transposase IS204/IS1001/IS1096/IS1165 DDE" evidence="1">
    <location>
        <begin position="3"/>
        <end position="75"/>
    </location>
</feature>
<feature type="non-terminal residue" evidence="2">
    <location>
        <position position="93"/>
    </location>
</feature>
<feature type="non-terminal residue" evidence="2">
    <location>
        <position position="1"/>
    </location>
</feature>
<sequence length="93" mass="10775">WVEAITALDAWCSWARRCQIPEFVKLYYRIVKHRESIVATLTNRLSNALIESTNTKLRLLMRMGFGFRSTDNLIALCLLDRGGYCPDLPGRQR</sequence>
<accession>T0Y0B1</accession>
<organism evidence="2">
    <name type="scientific">mine drainage metagenome</name>
    <dbReference type="NCBI Taxonomy" id="410659"/>
    <lineage>
        <taxon>unclassified sequences</taxon>
        <taxon>metagenomes</taxon>
        <taxon>ecological metagenomes</taxon>
    </lineage>
</organism>
<dbReference type="PANTHER" id="PTHR33498">
    <property type="entry name" value="TRANSPOSASE FOR INSERTION SEQUENCE ELEMENT IS1557"/>
    <property type="match status" value="1"/>
</dbReference>
<evidence type="ECO:0000259" key="1">
    <source>
        <dbReference type="Pfam" id="PF01610"/>
    </source>
</evidence>
<dbReference type="InterPro" id="IPR047951">
    <property type="entry name" value="Transpos_ISL3"/>
</dbReference>